<reference evidence="1 2" key="1">
    <citation type="submission" date="2007-08" db="EMBL/GenBank/DDBJ databases">
        <authorList>
            <person name="Fulton L."/>
            <person name="Clifton S."/>
            <person name="Fulton B."/>
            <person name="Xu J."/>
            <person name="Minx P."/>
            <person name="Pepin K.H."/>
            <person name="Johnson M."/>
            <person name="Thiruvilangam P."/>
            <person name="Bhonagiri V."/>
            <person name="Nash W.E."/>
            <person name="Mardis E.R."/>
            <person name="Wilson R.K."/>
        </authorList>
    </citation>
    <scope>NUCLEOTIDE SEQUENCE [LARGE SCALE GENOMIC DNA]</scope>
    <source>
        <strain evidence="2">ATCC BAA-613 / DSM 15670 / CCUG 46953 / JCM 12243 / WAL 16351</strain>
    </source>
</reference>
<organism evidence="1 2">
    <name type="scientific">Enterocloster bolteae (strain ATCC BAA-613 / DSM 15670 / CCUG 46953 / JCM 12243 / WAL 16351)</name>
    <name type="common">Clostridium bolteae</name>
    <dbReference type="NCBI Taxonomy" id="411902"/>
    <lineage>
        <taxon>Bacteria</taxon>
        <taxon>Bacillati</taxon>
        <taxon>Bacillota</taxon>
        <taxon>Clostridia</taxon>
        <taxon>Lachnospirales</taxon>
        <taxon>Lachnospiraceae</taxon>
        <taxon>Enterocloster</taxon>
    </lineage>
</organism>
<dbReference type="eggNOG" id="ENOG502ZDI1">
    <property type="taxonomic scope" value="Bacteria"/>
</dbReference>
<evidence type="ECO:0000313" key="2">
    <source>
        <dbReference type="Proteomes" id="UP000005396"/>
    </source>
</evidence>
<evidence type="ECO:0000313" key="1">
    <source>
        <dbReference type="EMBL" id="EDP14050.1"/>
    </source>
</evidence>
<dbReference type="HOGENOM" id="CLU_2451764_0_0_9"/>
<dbReference type="PaxDb" id="411902-CLOBOL_05657"/>
<gene>
    <name evidence="1" type="ORF">CLOBOL_05657</name>
</gene>
<comment type="caution">
    <text evidence="1">The sequence shown here is derived from an EMBL/GenBank/DDBJ whole genome shotgun (WGS) entry which is preliminary data.</text>
</comment>
<proteinExistence type="predicted"/>
<sequence>MSMEWPQRPKGLTERSYRKYMAKQKKVTVNGTEYTLQSVSPTWYFNHNDECGMTGGKRKTVNYIDGLIKNIVISPKEVSTQGISYFEEAEDISTPEKLMTEIESFLRG</sequence>
<dbReference type="EMBL" id="ABCC02000042">
    <property type="protein sequence ID" value="EDP14050.1"/>
    <property type="molecule type" value="Genomic_DNA"/>
</dbReference>
<dbReference type="AlphaFoldDB" id="A8S0E9"/>
<reference evidence="1 2" key="2">
    <citation type="submission" date="2007-09" db="EMBL/GenBank/DDBJ databases">
        <title>Draft genome sequence of Clostridium bolteae (ATCC BAA-613).</title>
        <authorList>
            <person name="Sudarsanam P."/>
            <person name="Ley R."/>
            <person name="Guruge J."/>
            <person name="Turnbaugh P.J."/>
            <person name="Mahowald M."/>
            <person name="Liep D."/>
            <person name="Gordon J."/>
        </authorList>
    </citation>
    <scope>NUCLEOTIDE SEQUENCE [LARGE SCALE GENOMIC DNA]</scope>
    <source>
        <strain evidence="2">ATCC BAA-613 / DSM 15670 / CCUG 46953 / JCM 12243 / WAL 16351</strain>
    </source>
</reference>
<accession>A8S0E9</accession>
<name>A8S0E9_ENTBW</name>
<dbReference type="Proteomes" id="UP000005396">
    <property type="component" value="Unassembled WGS sequence"/>
</dbReference>
<protein>
    <submittedName>
        <fullName evidence="1">Uncharacterized protein</fullName>
    </submittedName>
</protein>